<dbReference type="Proteomes" id="UP000886833">
    <property type="component" value="Unassembled WGS sequence"/>
</dbReference>
<evidence type="ECO:0000313" key="1">
    <source>
        <dbReference type="EMBL" id="HIT38396.1"/>
    </source>
</evidence>
<proteinExistence type="predicted"/>
<dbReference type="AlphaFoldDB" id="A0A9D1KCQ4"/>
<name>A0A9D1KCQ4_9FIRM</name>
<gene>
    <name evidence="1" type="ORF">IAB59_07970</name>
</gene>
<protein>
    <submittedName>
        <fullName evidence="1">Uncharacterized protein</fullName>
    </submittedName>
</protein>
<organism evidence="1 2">
    <name type="scientific">Candidatus Onthousia faecipullorum</name>
    <dbReference type="NCBI Taxonomy" id="2840887"/>
    <lineage>
        <taxon>Bacteria</taxon>
        <taxon>Bacillati</taxon>
        <taxon>Bacillota</taxon>
        <taxon>Bacilli</taxon>
        <taxon>Candidatus Onthousia</taxon>
    </lineage>
</organism>
<comment type="caution">
    <text evidence="1">The sequence shown here is derived from an EMBL/GenBank/DDBJ whole genome shotgun (WGS) entry which is preliminary data.</text>
</comment>
<evidence type="ECO:0000313" key="2">
    <source>
        <dbReference type="Proteomes" id="UP000886833"/>
    </source>
</evidence>
<reference evidence="1" key="2">
    <citation type="journal article" date="2021" name="PeerJ">
        <title>Extensive microbial diversity within the chicken gut microbiome revealed by metagenomics and culture.</title>
        <authorList>
            <person name="Gilroy R."/>
            <person name="Ravi A."/>
            <person name="Getino M."/>
            <person name="Pursley I."/>
            <person name="Horton D.L."/>
            <person name="Alikhan N.F."/>
            <person name="Baker D."/>
            <person name="Gharbi K."/>
            <person name="Hall N."/>
            <person name="Watson M."/>
            <person name="Adriaenssens E.M."/>
            <person name="Foster-Nyarko E."/>
            <person name="Jarju S."/>
            <person name="Secka A."/>
            <person name="Antonio M."/>
            <person name="Oren A."/>
            <person name="Chaudhuri R.R."/>
            <person name="La Ragione R."/>
            <person name="Hildebrand F."/>
            <person name="Pallen M.J."/>
        </authorList>
    </citation>
    <scope>NUCLEOTIDE SEQUENCE</scope>
    <source>
        <strain evidence="1">CHK195-26880</strain>
    </source>
</reference>
<accession>A0A9D1KCQ4</accession>
<sequence>MFDRKIKNLKLMPTSELIYNTVYNNQSVFYTRNINNVLMKRLLNKYKLNKENAYSIVNKEQEIIIKRGSNITNYIFDVNRGLNGTVEAFYKKLNFQEMNNPLLKQLKRKDYVDKFWRVKAEDLTFSELCLGWIIMNTLKRAYSMRNDLLPTIENEKMIEFYKTLSNIFIEPINEMFLKDENYQKNMFYLLTTIIPTALKITKESSLCISKEEQKLQVEFAAYNDSFVDVISKDKALILKYKETEKIYKKVEIGLKKENFQKILDIKKS</sequence>
<dbReference type="EMBL" id="DVKQ01000101">
    <property type="protein sequence ID" value="HIT38396.1"/>
    <property type="molecule type" value="Genomic_DNA"/>
</dbReference>
<reference evidence="1" key="1">
    <citation type="submission" date="2020-10" db="EMBL/GenBank/DDBJ databases">
        <authorList>
            <person name="Gilroy R."/>
        </authorList>
    </citation>
    <scope>NUCLEOTIDE SEQUENCE</scope>
    <source>
        <strain evidence="1">CHK195-26880</strain>
    </source>
</reference>